<evidence type="ECO:0000256" key="3">
    <source>
        <dbReference type="ARBA" id="ARBA00022475"/>
    </source>
</evidence>
<dbReference type="Proteomes" id="UP000468901">
    <property type="component" value="Unassembled WGS sequence"/>
</dbReference>
<evidence type="ECO:0000256" key="6">
    <source>
        <dbReference type="ARBA" id="ARBA00023136"/>
    </source>
</evidence>
<dbReference type="GO" id="GO:0008324">
    <property type="term" value="F:monoatomic cation transmembrane transporter activity"/>
    <property type="evidence" value="ECO:0007669"/>
    <property type="project" value="InterPro"/>
</dbReference>
<keyword evidence="3" id="KW-1003">Cell membrane</keyword>
<comment type="caution">
    <text evidence="8">The sequence shown here is derived from an EMBL/GenBank/DDBJ whole genome shotgun (WGS) entry which is preliminary data.</text>
</comment>
<evidence type="ECO:0008006" key="10">
    <source>
        <dbReference type="Google" id="ProtNLM"/>
    </source>
</evidence>
<accession>A0A6N6VGX8</accession>
<keyword evidence="5 7" id="KW-1133">Transmembrane helix</keyword>
<gene>
    <name evidence="8" type="ORF">F2P47_08610</name>
</gene>
<dbReference type="PANTHER" id="PTHR34584">
    <property type="entry name" value="NA(+)/H(+) ANTIPORTER SUBUNIT E1"/>
    <property type="match status" value="1"/>
</dbReference>
<keyword evidence="6 7" id="KW-0472">Membrane</keyword>
<evidence type="ECO:0000313" key="9">
    <source>
        <dbReference type="Proteomes" id="UP000468901"/>
    </source>
</evidence>
<dbReference type="PANTHER" id="PTHR34584:SF1">
    <property type="entry name" value="NA(+)_H(+) ANTIPORTER SUBUNIT E1"/>
    <property type="match status" value="1"/>
</dbReference>
<evidence type="ECO:0000256" key="1">
    <source>
        <dbReference type="ARBA" id="ARBA00004651"/>
    </source>
</evidence>
<dbReference type="PIRSF" id="PIRSF019239">
    <property type="entry name" value="MrpE"/>
    <property type="match status" value="1"/>
</dbReference>
<dbReference type="InterPro" id="IPR002758">
    <property type="entry name" value="Cation_antiport_E"/>
</dbReference>
<evidence type="ECO:0000256" key="7">
    <source>
        <dbReference type="SAM" id="Phobius"/>
    </source>
</evidence>
<sequence length="167" mass="18022">MNPSGEIITMHKAIALGAALFAFWLVLSGHYTPFLLAMGMFSVLLTLLIVQRMDAIAPEVTPSHLRPGLITYWCWLAVEIIKSSAAVARVILSPRPAIAQKIIFVPTSQTSDMGRVIFANSITLTPGTVTVETQDGYFTVHALNEAAADLAALAAMDKRVSAVEARR</sequence>
<name>A0A6N6VGX8_9HYPH</name>
<evidence type="ECO:0000313" key="8">
    <source>
        <dbReference type="EMBL" id="KAB7740067.1"/>
    </source>
</evidence>
<dbReference type="AlphaFoldDB" id="A0A6N6VGX8"/>
<dbReference type="EMBL" id="WESC01000007">
    <property type="protein sequence ID" value="KAB7740067.1"/>
    <property type="molecule type" value="Genomic_DNA"/>
</dbReference>
<comment type="subcellular location">
    <subcellularLocation>
        <location evidence="1">Cell membrane</location>
        <topology evidence="1">Multi-pass membrane protein</topology>
    </subcellularLocation>
</comment>
<evidence type="ECO:0000256" key="5">
    <source>
        <dbReference type="ARBA" id="ARBA00022989"/>
    </source>
</evidence>
<evidence type="ECO:0000256" key="2">
    <source>
        <dbReference type="ARBA" id="ARBA00006228"/>
    </source>
</evidence>
<comment type="similarity">
    <text evidence="2">Belongs to the CPA3 antiporters (TC 2.A.63) subunit E family.</text>
</comment>
<organism evidence="8 9">
    <name type="scientific">Parvibaculum sedimenti</name>
    <dbReference type="NCBI Taxonomy" id="2608632"/>
    <lineage>
        <taxon>Bacteria</taxon>
        <taxon>Pseudomonadati</taxon>
        <taxon>Pseudomonadota</taxon>
        <taxon>Alphaproteobacteria</taxon>
        <taxon>Hyphomicrobiales</taxon>
        <taxon>Parvibaculaceae</taxon>
        <taxon>Parvibaculum</taxon>
    </lineage>
</organism>
<proteinExistence type="inferred from homology"/>
<feature type="transmembrane region" description="Helical" evidence="7">
    <location>
        <begin position="6"/>
        <end position="27"/>
    </location>
</feature>
<keyword evidence="4 7" id="KW-0812">Transmembrane</keyword>
<evidence type="ECO:0000256" key="4">
    <source>
        <dbReference type="ARBA" id="ARBA00022692"/>
    </source>
</evidence>
<dbReference type="GO" id="GO:0005886">
    <property type="term" value="C:plasma membrane"/>
    <property type="evidence" value="ECO:0007669"/>
    <property type="project" value="UniProtKB-SubCell"/>
</dbReference>
<reference evidence="8 9" key="1">
    <citation type="submission" date="2019-09" db="EMBL/GenBank/DDBJ databases">
        <title>Parvibaculum sedimenti sp. nov., isolated from sediment.</title>
        <authorList>
            <person name="Wang Y."/>
        </authorList>
    </citation>
    <scope>NUCLEOTIDE SEQUENCE [LARGE SCALE GENOMIC DNA]</scope>
    <source>
        <strain evidence="8 9">HXT-9</strain>
    </source>
</reference>
<dbReference type="Pfam" id="PF01899">
    <property type="entry name" value="MNHE"/>
    <property type="match status" value="1"/>
</dbReference>
<keyword evidence="9" id="KW-1185">Reference proteome</keyword>
<protein>
    <recommendedName>
        <fullName evidence="10">Cation transporter</fullName>
    </recommendedName>
</protein>